<keyword evidence="1" id="KW-0812">Transmembrane</keyword>
<sequence length="54" mass="6282">MLLAQSTYFILSCLIAKWFNDNMDICWFIYSVQVGIGVILLFYSISLKFVGEYC</sequence>
<accession>S6BDG5</accession>
<evidence type="ECO:0000313" key="2">
    <source>
        <dbReference type="EMBL" id="BAN64154.1"/>
    </source>
</evidence>
<organism evidence="2">
    <name type="scientific">Babesia bovis</name>
    <dbReference type="NCBI Taxonomy" id="5865"/>
    <lineage>
        <taxon>Eukaryota</taxon>
        <taxon>Sar</taxon>
        <taxon>Alveolata</taxon>
        <taxon>Apicomplexa</taxon>
        <taxon>Aconoidasida</taxon>
        <taxon>Piroplasmida</taxon>
        <taxon>Babesiidae</taxon>
        <taxon>Babesia</taxon>
    </lineage>
</organism>
<protein>
    <submittedName>
        <fullName evidence="2">Uncharacterized protein</fullName>
    </submittedName>
</protein>
<feature type="transmembrane region" description="Helical" evidence="1">
    <location>
        <begin position="27"/>
        <end position="50"/>
    </location>
</feature>
<dbReference type="VEuPathDB" id="PiroplasmaDB:BBOV_I003925"/>
<name>S6BDG5_BABBO</name>
<keyword evidence="1" id="KW-1133">Transmembrane helix</keyword>
<proteinExistence type="evidence at transcript level"/>
<evidence type="ECO:0000256" key="1">
    <source>
        <dbReference type="SAM" id="Phobius"/>
    </source>
</evidence>
<reference evidence="2" key="1">
    <citation type="journal article" date="2014" name="BMC Genomics">
        <title>The Babesia bovis gene and promoter model: an update from full-length EST analysis.</title>
        <authorList>
            <person name="Yamagishi J."/>
            <person name="Wakaguri H."/>
            <person name="Yokoyama N."/>
            <person name="Yamashita R."/>
            <person name="Suzuki Y."/>
            <person name="Xuan X."/>
            <person name="Igarashi I."/>
        </authorList>
    </citation>
    <scope>NUCLEOTIDE SEQUENCE</scope>
    <source>
        <strain evidence="2">Texas</strain>
    </source>
</reference>
<dbReference type="EMBL" id="AK440360">
    <property type="protein sequence ID" value="BAN64154.1"/>
    <property type="molecule type" value="mRNA"/>
</dbReference>
<dbReference type="AlphaFoldDB" id="S6BDG5"/>
<keyword evidence="1" id="KW-0472">Membrane</keyword>